<dbReference type="Proteomes" id="UP001642260">
    <property type="component" value="Unassembled WGS sequence"/>
</dbReference>
<accession>A0ABC8J8B0</accession>
<comment type="caution">
    <text evidence="1">The sequence shown here is derived from an EMBL/GenBank/DDBJ whole genome shotgun (WGS) entry which is preliminary data.</text>
</comment>
<evidence type="ECO:0000313" key="2">
    <source>
        <dbReference type="Proteomes" id="UP001642260"/>
    </source>
</evidence>
<evidence type="ECO:0000313" key="1">
    <source>
        <dbReference type="EMBL" id="CAH8317503.1"/>
    </source>
</evidence>
<organism evidence="1 2">
    <name type="scientific">Eruca vesicaria subsp. sativa</name>
    <name type="common">Garden rocket</name>
    <name type="synonym">Eruca sativa</name>
    <dbReference type="NCBI Taxonomy" id="29727"/>
    <lineage>
        <taxon>Eukaryota</taxon>
        <taxon>Viridiplantae</taxon>
        <taxon>Streptophyta</taxon>
        <taxon>Embryophyta</taxon>
        <taxon>Tracheophyta</taxon>
        <taxon>Spermatophyta</taxon>
        <taxon>Magnoliopsida</taxon>
        <taxon>eudicotyledons</taxon>
        <taxon>Gunneridae</taxon>
        <taxon>Pentapetalae</taxon>
        <taxon>rosids</taxon>
        <taxon>malvids</taxon>
        <taxon>Brassicales</taxon>
        <taxon>Brassicaceae</taxon>
        <taxon>Brassiceae</taxon>
        <taxon>Eruca</taxon>
    </lineage>
</organism>
<proteinExistence type="predicted"/>
<sequence>MQANDDHLIEFSEALRTVAKALRGSSEGKALAQAETAEWKRIYELERSKNLQLLHKAWELQQERYLSKPSDQGLRVYWPLDFTKREEIKGFYKNLEIESVIITKI</sequence>
<name>A0ABC8J8B0_ERUVS</name>
<gene>
    <name evidence="1" type="ORF">ERUC_LOCUS7969</name>
</gene>
<dbReference type="EMBL" id="CAKOAT010085932">
    <property type="protein sequence ID" value="CAH8317503.1"/>
    <property type="molecule type" value="Genomic_DNA"/>
</dbReference>
<protein>
    <submittedName>
        <fullName evidence="1">Uncharacterized protein</fullName>
    </submittedName>
</protein>
<dbReference type="AlphaFoldDB" id="A0ABC8J8B0"/>
<keyword evidence="2" id="KW-1185">Reference proteome</keyword>
<reference evidence="1 2" key="1">
    <citation type="submission" date="2022-03" db="EMBL/GenBank/DDBJ databases">
        <authorList>
            <person name="Macdonald S."/>
            <person name="Ahmed S."/>
            <person name="Newling K."/>
        </authorList>
    </citation>
    <scope>NUCLEOTIDE SEQUENCE [LARGE SCALE GENOMIC DNA]</scope>
</reference>